<dbReference type="GO" id="GO:0003677">
    <property type="term" value="F:DNA binding"/>
    <property type="evidence" value="ECO:0007669"/>
    <property type="project" value="InterPro"/>
</dbReference>
<dbReference type="NCBIfam" id="TIGR01128">
    <property type="entry name" value="holA"/>
    <property type="match status" value="1"/>
</dbReference>
<dbReference type="SUPFAM" id="SSF52540">
    <property type="entry name" value="P-loop containing nucleoside triphosphate hydrolases"/>
    <property type="match status" value="1"/>
</dbReference>
<organism evidence="10 11">
    <name type="scientific">Legionella pneumophila</name>
    <dbReference type="NCBI Taxonomy" id="446"/>
    <lineage>
        <taxon>Bacteria</taxon>
        <taxon>Pseudomonadati</taxon>
        <taxon>Pseudomonadota</taxon>
        <taxon>Gammaproteobacteria</taxon>
        <taxon>Legionellales</taxon>
        <taxon>Legionellaceae</taxon>
        <taxon>Legionella</taxon>
    </lineage>
</organism>
<dbReference type="Gene3D" id="1.10.8.60">
    <property type="match status" value="1"/>
</dbReference>
<reference evidence="10 11" key="1">
    <citation type="submission" date="2018-02" db="EMBL/GenBank/DDBJ databases">
        <title>Draft genome sequences of four Legionella pneumophila clinical strains isolated in Ontario.</title>
        <authorList>
            <person name="Fortuna A."/>
            <person name="Ramnarine R."/>
            <person name="Li A."/>
            <person name="Frantz C."/>
            <person name="Mallo G."/>
        </authorList>
    </citation>
    <scope>NUCLEOTIDE SEQUENCE [LARGE SCALE GENOMIC DNA]</scope>
    <source>
        <strain evidence="10 11">LG61</strain>
    </source>
</reference>
<dbReference type="GO" id="GO:0003887">
    <property type="term" value="F:DNA-directed DNA polymerase activity"/>
    <property type="evidence" value="ECO:0007669"/>
    <property type="project" value="UniProtKB-UniRule"/>
</dbReference>
<dbReference type="Pfam" id="PF21694">
    <property type="entry name" value="DNA_pol3_delta_C"/>
    <property type="match status" value="1"/>
</dbReference>
<sequence length="341" mass="39180">MQINQQALTQLLQKKIHHLNILIGQDHYLIDEALNNIKSMLKKSSECDEKILSIQSSEEWHVVLEEANNYSLFYPTVILTIFYDKKTIDATGKKILGEYLKSVNSHNYIIIRAPNLTAKQLQWLTNDEQTLVVIAQPLTSDAIKRWIHEQLKLNTISFDPYVPELIYQYTKGNMLATAQVIEKIALSNTPGSLITPYLALEHLSDQCDFSLFELIDSCLLGHSDKAIHILRQAANNKTEITLVLWMLTQEIRTLLQLLFLMQQKIDIKTASSQLKIWNQRVHYYQSAIKRLNILLLQQLHHYCQSIDDRIKSNSNNQVWNALENVSLSLCLGQLLGDACLV</sequence>
<dbReference type="InterPro" id="IPR005790">
    <property type="entry name" value="DNA_polIII_delta"/>
</dbReference>
<dbReference type="Gene3D" id="1.20.272.10">
    <property type="match status" value="1"/>
</dbReference>
<dbReference type="EMBL" id="PQWY01000011">
    <property type="protein sequence ID" value="PPK30459.1"/>
    <property type="molecule type" value="Genomic_DNA"/>
</dbReference>
<dbReference type="OrthoDB" id="9770982at2"/>
<dbReference type="InterPro" id="IPR010372">
    <property type="entry name" value="DNA_pol3_delta_N"/>
</dbReference>
<evidence type="ECO:0000256" key="4">
    <source>
        <dbReference type="ARBA" id="ARBA00022695"/>
    </source>
</evidence>
<evidence type="ECO:0000313" key="10">
    <source>
        <dbReference type="EMBL" id="PPK30459.1"/>
    </source>
</evidence>
<keyword evidence="4" id="KW-0548">Nucleotidyltransferase</keyword>
<dbReference type="GO" id="GO:0006261">
    <property type="term" value="P:DNA-templated DNA replication"/>
    <property type="evidence" value="ECO:0007669"/>
    <property type="project" value="TreeGrafter"/>
</dbReference>
<proteinExistence type="inferred from homology"/>
<dbReference type="GO" id="GO:0009360">
    <property type="term" value="C:DNA polymerase III complex"/>
    <property type="evidence" value="ECO:0007669"/>
    <property type="project" value="UniProtKB-UniRule"/>
</dbReference>
<dbReference type="PANTHER" id="PTHR34388">
    <property type="entry name" value="DNA POLYMERASE III SUBUNIT DELTA"/>
    <property type="match status" value="1"/>
</dbReference>
<dbReference type="InterPro" id="IPR008921">
    <property type="entry name" value="DNA_pol3_clamp-load_cplx_C"/>
</dbReference>
<evidence type="ECO:0000256" key="5">
    <source>
        <dbReference type="ARBA" id="ARBA00022705"/>
    </source>
</evidence>
<comment type="caution">
    <text evidence="10">The sequence shown here is derived from an EMBL/GenBank/DDBJ whole genome shotgun (WGS) entry which is preliminary data.</text>
</comment>
<dbReference type="Gene3D" id="3.40.50.300">
    <property type="entry name" value="P-loop containing nucleotide triphosphate hydrolases"/>
    <property type="match status" value="1"/>
</dbReference>
<gene>
    <name evidence="10" type="primary">holA</name>
    <name evidence="10" type="ORF">C3928_06740</name>
</gene>
<protein>
    <recommendedName>
        <fullName evidence="2 9">DNA polymerase III subunit delta</fullName>
        <ecNumber evidence="1 9">2.7.7.7</ecNumber>
    </recommendedName>
</protein>
<dbReference type="Pfam" id="PF06144">
    <property type="entry name" value="DNA_pol3_delta"/>
    <property type="match status" value="1"/>
</dbReference>
<comment type="similarity">
    <text evidence="7">Belongs to the DNA polymerase HolA subunit family.</text>
</comment>
<keyword evidence="5" id="KW-0235">DNA replication</keyword>
<dbReference type="InterPro" id="IPR048466">
    <property type="entry name" value="DNA_pol3_delta-like_C"/>
</dbReference>
<evidence type="ECO:0000256" key="8">
    <source>
        <dbReference type="ARBA" id="ARBA00049244"/>
    </source>
</evidence>
<evidence type="ECO:0000256" key="1">
    <source>
        <dbReference type="ARBA" id="ARBA00012417"/>
    </source>
</evidence>
<evidence type="ECO:0000256" key="9">
    <source>
        <dbReference type="NCBIfam" id="TIGR01128"/>
    </source>
</evidence>
<name>A0A2S6EZ38_LEGPN</name>
<evidence type="ECO:0000256" key="2">
    <source>
        <dbReference type="ARBA" id="ARBA00017703"/>
    </source>
</evidence>
<evidence type="ECO:0000256" key="3">
    <source>
        <dbReference type="ARBA" id="ARBA00022679"/>
    </source>
</evidence>
<dbReference type="InterPro" id="IPR027417">
    <property type="entry name" value="P-loop_NTPase"/>
</dbReference>
<evidence type="ECO:0000313" key="11">
    <source>
        <dbReference type="Proteomes" id="UP000239239"/>
    </source>
</evidence>
<evidence type="ECO:0000256" key="6">
    <source>
        <dbReference type="ARBA" id="ARBA00022932"/>
    </source>
</evidence>
<evidence type="ECO:0000256" key="7">
    <source>
        <dbReference type="ARBA" id="ARBA00034754"/>
    </source>
</evidence>
<dbReference type="AlphaFoldDB" id="A0A2S6EZ38"/>
<dbReference type="PANTHER" id="PTHR34388:SF1">
    <property type="entry name" value="DNA POLYMERASE III SUBUNIT DELTA"/>
    <property type="match status" value="1"/>
</dbReference>
<accession>A0A2S6EZ38</accession>
<dbReference type="Proteomes" id="UP000239239">
    <property type="component" value="Unassembled WGS sequence"/>
</dbReference>
<dbReference type="EC" id="2.7.7.7" evidence="1 9"/>
<keyword evidence="3" id="KW-0808">Transferase</keyword>
<comment type="catalytic activity">
    <reaction evidence="8">
        <text>DNA(n) + a 2'-deoxyribonucleoside 5'-triphosphate = DNA(n+1) + diphosphate</text>
        <dbReference type="Rhea" id="RHEA:22508"/>
        <dbReference type="Rhea" id="RHEA-COMP:17339"/>
        <dbReference type="Rhea" id="RHEA-COMP:17340"/>
        <dbReference type="ChEBI" id="CHEBI:33019"/>
        <dbReference type="ChEBI" id="CHEBI:61560"/>
        <dbReference type="ChEBI" id="CHEBI:173112"/>
        <dbReference type="EC" id="2.7.7.7"/>
    </reaction>
</comment>
<dbReference type="RefSeq" id="WP_027226858.1">
    <property type="nucleotide sequence ID" value="NZ_CP017601.1"/>
</dbReference>
<keyword evidence="6" id="KW-0239">DNA-directed DNA polymerase</keyword>
<dbReference type="SUPFAM" id="SSF48019">
    <property type="entry name" value="post-AAA+ oligomerization domain-like"/>
    <property type="match status" value="1"/>
</dbReference>